<evidence type="ECO:0000256" key="1">
    <source>
        <dbReference type="ARBA" id="ARBA00004651"/>
    </source>
</evidence>
<evidence type="ECO:0000313" key="10">
    <source>
        <dbReference type="Proteomes" id="UP000001062"/>
    </source>
</evidence>
<evidence type="ECO:0000256" key="7">
    <source>
        <dbReference type="SAM" id="Phobius"/>
    </source>
</evidence>
<evidence type="ECO:0000313" key="9">
    <source>
        <dbReference type="EMBL" id="ADZ89739.1"/>
    </source>
</evidence>
<keyword evidence="5 7" id="KW-0472">Membrane</keyword>
<dbReference type="PATRIC" id="fig|717774.3.peg.452"/>
<evidence type="ECO:0000256" key="6">
    <source>
        <dbReference type="SAM" id="Coils"/>
    </source>
</evidence>
<dbReference type="OrthoDB" id="2489132at2"/>
<name>F2JZF6_MARM1</name>
<organism evidence="9 10">
    <name type="scientific">Marinomonas mediterranea (strain ATCC 700492 / JCM 21426 / NBRC 103028 / MMB-1)</name>
    <dbReference type="NCBI Taxonomy" id="717774"/>
    <lineage>
        <taxon>Bacteria</taxon>
        <taxon>Pseudomonadati</taxon>
        <taxon>Pseudomonadota</taxon>
        <taxon>Gammaproteobacteria</taxon>
        <taxon>Oceanospirillales</taxon>
        <taxon>Oceanospirillaceae</taxon>
        <taxon>Marinomonas</taxon>
    </lineage>
</organism>
<feature type="transmembrane region" description="Helical" evidence="7">
    <location>
        <begin position="6"/>
        <end position="28"/>
    </location>
</feature>
<evidence type="ECO:0000256" key="5">
    <source>
        <dbReference type="ARBA" id="ARBA00023136"/>
    </source>
</evidence>
<evidence type="ECO:0000256" key="4">
    <source>
        <dbReference type="ARBA" id="ARBA00022989"/>
    </source>
</evidence>
<evidence type="ECO:0000259" key="8">
    <source>
        <dbReference type="Pfam" id="PF17200"/>
    </source>
</evidence>
<feature type="coiled-coil region" evidence="6">
    <location>
        <begin position="441"/>
        <end position="475"/>
    </location>
</feature>
<keyword evidence="10" id="KW-1185">Reference proteome</keyword>
<dbReference type="KEGG" id="mme:Marme_0440"/>
<sequence>MKLSRLINLITVIIAVGMVVFCTLMFQASKNNLIEARKHEATELLRFAKQLAEYEINRFERGELSKPEAEFEIATLLSKFSKGSSFIWANDHNAIARVHVKDDVIGKFQSSYAKYISALRDNEFHFIIGESRKPSSDELFLKLNTMTLIPKWDWMIGYGLYMDELNVQAWELSTPYFIAAFLTLMLMLIIVRVLLSRIQKSIGTEPYTLKQHIEGMERGNLTHAFSSVAKDSILSALTLLNKSLNGTFLDLRNKASNLNNDVKLSESSLEKLSQSIDKNRRHQQEIRVYLEKCSVAGNEYTDLIATLAPVTVKLHESAKQCFTDSERSDIALSDLRALINENKQRSEFLKRLSSKLLDTITQLRESNTSYEGSNANAGLIHHLEHLVNEELSELDSLSRAFLSAEEYLNFALDSALTEKVTQTYKSSTNIMQVCQEFNAFKDALDNNHKTKIQMIEQLEKDLISLAEENEKLTTLVQGLGSTSQKLENDLSSYKL</sequence>
<dbReference type="STRING" id="717774.Marme_0440"/>
<dbReference type="HOGENOM" id="CLU_000445_107_21_6"/>
<keyword evidence="6" id="KW-0175">Coiled coil</keyword>
<keyword evidence="4 7" id="KW-1133">Transmembrane helix</keyword>
<dbReference type="InterPro" id="IPR033480">
    <property type="entry name" value="sCache_2"/>
</dbReference>
<reference evidence="9 10" key="1">
    <citation type="journal article" date="2012" name="Stand. Genomic Sci.">
        <title>Complete genome sequence of the melanogenic marine bacterium Marinomonas mediterranea type strain (MMB-1(T)).</title>
        <authorList>
            <person name="Lucas-Elio P."/>
            <person name="Goodwin L."/>
            <person name="Woyke T."/>
            <person name="Pitluck S."/>
            <person name="Nolan M."/>
            <person name="Kyrpides N.C."/>
            <person name="Detter J.C."/>
            <person name="Copeland A."/>
            <person name="Teshima H."/>
            <person name="Bruce D."/>
            <person name="Detter C."/>
            <person name="Tapia R."/>
            <person name="Han S."/>
            <person name="Land M.L."/>
            <person name="Ivanova N."/>
            <person name="Mikhailova N."/>
            <person name="Johnston A.W."/>
            <person name="Sanchez-Amat A."/>
        </authorList>
    </citation>
    <scope>NUCLEOTIDE SEQUENCE [LARGE SCALE GENOMIC DNA]</scope>
    <source>
        <strain evidence="10">ATCC 700492 / JCM 21426 / NBRC 103028 / MMB-1</strain>
    </source>
</reference>
<protein>
    <recommendedName>
        <fullName evidence="8">Single Cache domain-containing protein</fullName>
    </recommendedName>
</protein>
<comment type="subcellular location">
    <subcellularLocation>
        <location evidence="1">Cell membrane</location>
        <topology evidence="1">Multi-pass membrane protein</topology>
    </subcellularLocation>
</comment>
<dbReference type="GO" id="GO:0005886">
    <property type="term" value="C:plasma membrane"/>
    <property type="evidence" value="ECO:0007669"/>
    <property type="project" value="UniProtKB-SubCell"/>
</dbReference>
<dbReference type="AlphaFoldDB" id="F2JZF6"/>
<dbReference type="EMBL" id="CP002583">
    <property type="protein sequence ID" value="ADZ89739.1"/>
    <property type="molecule type" value="Genomic_DNA"/>
</dbReference>
<dbReference type="eggNOG" id="COG4564">
    <property type="taxonomic scope" value="Bacteria"/>
</dbReference>
<feature type="transmembrane region" description="Helical" evidence="7">
    <location>
        <begin position="173"/>
        <end position="195"/>
    </location>
</feature>
<dbReference type="Pfam" id="PF17200">
    <property type="entry name" value="sCache_2"/>
    <property type="match status" value="1"/>
</dbReference>
<proteinExistence type="predicted"/>
<dbReference type="RefSeq" id="WP_013659645.1">
    <property type="nucleotide sequence ID" value="NC_015276.1"/>
</dbReference>
<dbReference type="Gene3D" id="3.30.450.20">
    <property type="entry name" value="PAS domain"/>
    <property type="match status" value="1"/>
</dbReference>
<feature type="domain" description="Single Cache" evidence="8">
    <location>
        <begin position="35"/>
        <end position="171"/>
    </location>
</feature>
<evidence type="ECO:0000256" key="3">
    <source>
        <dbReference type="ARBA" id="ARBA00022692"/>
    </source>
</evidence>
<evidence type="ECO:0000256" key="2">
    <source>
        <dbReference type="ARBA" id="ARBA00022475"/>
    </source>
</evidence>
<accession>F2JZF6</accession>
<dbReference type="Proteomes" id="UP000001062">
    <property type="component" value="Chromosome"/>
</dbReference>
<keyword evidence="3 7" id="KW-0812">Transmembrane</keyword>
<gene>
    <name evidence="9" type="ordered locus">Marme_0440</name>
</gene>
<keyword evidence="2" id="KW-1003">Cell membrane</keyword>